<feature type="transmembrane region" description="Helical" evidence="6">
    <location>
        <begin position="12"/>
        <end position="40"/>
    </location>
</feature>
<dbReference type="Proteomes" id="UP000030013">
    <property type="component" value="Unassembled WGS sequence"/>
</dbReference>
<dbReference type="CDD" id="cd06173">
    <property type="entry name" value="MFS_MefA_like"/>
    <property type="match status" value="1"/>
</dbReference>
<dbReference type="SUPFAM" id="SSF103473">
    <property type="entry name" value="MFS general substrate transporter"/>
    <property type="match status" value="1"/>
</dbReference>
<dbReference type="EMBL" id="AVPL01000008">
    <property type="protein sequence ID" value="KGN42094.1"/>
    <property type="molecule type" value="Genomic_DNA"/>
</dbReference>
<feature type="transmembrane region" description="Helical" evidence="6">
    <location>
        <begin position="187"/>
        <end position="206"/>
    </location>
</feature>
<evidence type="ECO:0000256" key="5">
    <source>
        <dbReference type="ARBA" id="ARBA00023136"/>
    </source>
</evidence>
<dbReference type="InterPro" id="IPR020846">
    <property type="entry name" value="MFS_dom"/>
</dbReference>
<evidence type="ECO:0000256" key="1">
    <source>
        <dbReference type="ARBA" id="ARBA00004651"/>
    </source>
</evidence>
<protein>
    <recommendedName>
        <fullName evidence="7">Major facilitator superfamily (MFS) profile domain-containing protein</fullName>
    </recommendedName>
</protein>
<evidence type="ECO:0000256" key="6">
    <source>
        <dbReference type="SAM" id="Phobius"/>
    </source>
</evidence>
<dbReference type="InterPro" id="IPR011701">
    <property type="entry name" value="MFS"/>
</dbReference>
<reference evidence="8 9" key="1">
    <citation type="submission" date="2013-08" db="EMBL/GenBank/DDBJ databases">
        <title>The genome sequence of Knoellia aerolata.</title>
        <authorList>
            <person name="Zhu W."/>
            <person name="Wang G."/>
        </authorList>
    </citation>
    <scope>NUCLEOTIDE SEQUENCE [LARGE SCALE GENOMIC DNA]</scope>
    <source>
        <strain evidence="8 9">DSM 18566</strain>
    </source>
</reference>
<dbReference type="Gene3D" id="1.20.1250.20">
    <property type="entry name" value="MFS general substrate transporter like domains"/>
    <property type="match status" value="1"/>
</dbReference>
<comment type="caution">
    <text evidence="8">The sequence shown here is derived from an EMBL/GenBank/DDBJ whole genome shotgun (WGS) entry which is preliminary data.</text>
</comment>
<name>A0A0A0JZE6_9MICO</name>
<sequence>MNAAPTRPSRRGLYGMLVASGVSIAGTRVSTIALPVFVYTQTRSPSLTGLVLAAEMGPYVVSKALGGPLVDRRGPRAISVIGDLVSGAFLALIPILYAVGQLSLPERIPLLLALVALAGVFRGPGDGARNTMIPAVADASGMRIEKITGLDSTIDRASGLLGAGIGGLLVAGFGAPETVAVTAGASFLSALVVAVLVPPLTAAGSTETGSYTSRLRAGASFLRQDRLLRSVLAMIAVTNLLEAAYISVMLPVWVLDQGRGPELIGLLGLLFGGAAVASSLVATTMSGRFSRRTAYLVGFTLAGAPRYLALAVDAPLWVIVVTNVAAGLGAGFINPTIGAIFFERVPRHIVGRVGSLADALAWAGIPIGGIVGGAAVAAVGVAPALGAAGTAYLVSTTVPGLRPEWREMDLARSPSAVGRE</sequence>
<evidence type="ECO:0000259" key="7">
    <source>
        <dbReference type="PROSITE" id="PS50850"/>
    </source>
</evidence>
<dbReference type="PROSITE" id="PS50850">
    <property type="entry name" value="MFS"/>
    <property type="match status" value="1"/>
</dbReference>
<keyword evidence="5 6" id="KW-0472">Membrane</keyword>
<feature type="transmembrane region" description="Helical" evidence="6">
    <location>
        <begin position="227"/>
        <end position="251"/>
    </location>
</feature>
<dbReference type="InterPro" id="IPR036259">
    <property type="entry name" value="MFS_trans_sf"/>
</dbReference>
<dbReference type="PANTHER" id="PTHR23513:SF6">
    <property type="entry name" value="MAJOR FACILITATOR SUPERFAMILY ASSOCIATED DOMAIN-CONTAINING PROTEIN"/>
    <property type="match status" value="1"/>
</dbReference>
<dbReference type="OrthoDB" id="9793136at2"/>
<dbReference type="AlphaFoldDB" id="A0A0A0JZE6"/>
<dbReference type="Pfam" id="PF07690">
    <property type="entry name" value="MFS_1"/>
    <property type="match status" value="1"/>
</dbReference>
<feature type="transmembrane region" description="Helical" evidence="6">
    <location>
        <begin position="294"/>
        <end position="310"/>
    </location>
</feature>
<dbReference type="GO" id="GO:0005886">
    <property type="term" value="C:plasma membrane"/>
    <property type="evidence" value="ECO:0007669"/>
    <property type="project" value="UniProtKB-SubCell"/>
</dbReference>
<evidence type="ECO:0000256" key="4">
    <source>
        <dbReference type="ARBA" id="ARBA00022989"/>
    </source>
</evidence>
<organism evidence="8 9">
    <name type="scientific">Knoellia aerolata DSM 18566</name>
    <dbReference type="NCBI Taxonomy" id="1385519"/>
    <lineage>
        <taxon>Bacteria</taxon>
        <taxon>Bacillati</taxon>
        <taxon>Actinomycetota</taxon>
        <taxon>Actinomycetes</taxon>
        <taxon>Micrococcales</taxon>
        <taxon>Intrasporangiaceae</taxon>
        <taxon>Knoellia</taxon>
    </lineage>
</organism>
<feature type="transmembrane region" description="Helical" evidence="6">
    <location>
        <begin position="316"/>
        <end position="342"/>
    </location>
</feature>
<dbReference type="STRING" id="1385519.N801_02495"/>
<dbReference type="RefSeq" id="WP_035933811.1">
    <property type="nucleotide sequence ID" value="NZ_AVPL01000008.1"/>
</dbReference>
<proteinExistence type="predicted"/>
<feature type="transmembrane region" description="Helical" evidence="6">
    <location>
        <begin position="46"/>
        <end position="65"/>
    </location>
</feature>
<feature type="transmembrane region" description="Helical" evidence="6">
    <location>
        <begin position="108"/>
        <end position="125"/>
    </location>
</feature>
<feature type="transmembrane region" description="Helical" evidence="6">
    <location>
        <begin position="157"/>
        <end position="175"/>
    </location>
</feature>
<feature type="domain" description="Major facilitator superfamily (MFS) profile" evidence="7">
    <location>
        <begin position="1"/>
        <end position="406"/>
    </location>
</feature>
<evidence type="ECO:0000256" key="3">
    <source>
        <dbReference type="ARBA" id="ARBA00022692"/>
    </source>
</evidence>
<gene>
    <name evidence="8" type="ORF">N801_02495</name>
</gene>
<comment type="subcellular location">
    <subcellularLocation>
        <location evidence="1">Cell membrane</location>
        <topology evidence="1">Multi-pass membrane protein</topology>
    </subcellularLocation>
</comment>
<keyword evidence="4 6" id="KW-1133">Transmembrane helix</keyword>
<feature type="transmembrane region" description="Helical" evidence="6">
    <location>
        <begin position="77"/>
        <end position="96"/>
    </location>
</feature>
<dbReference type="GO" id="GO:0022857">
    <property type="term" value="F:transmembrane transporter activity"/>
    <property type="evidence" value="ECO:0007669"/>
    <property type="project" value="InterPro"/>
</dbReference>
<feature type="transmembrane region" description="Helical" evidence="6">
    <location>
        <begin position="263"/>
        <end position="282"/>
    </location>
</feature>
<evidence type="ECO:0000313" key="8">
    <source>
        <dbReference type="EMBL" id="KGN42094.1"/>
    </source>
</evidence>
<evidence type="ECO:0000256" key="2">
    <source>
        <dbReference type="ARBA" id="ARBA00022475"/>
    </source>
</evidence>
<dbReference type="PANTHER" id="PTHR23513">
    <property type="entry name" value="INTEGRAL MEMBRANE EFFLUX PROTEIN-RELATED"/>
    <property type="match status" value="1"/>
</dbReference>
<dbReference type="eggNOG" id="COG0477">
    <property type="taxonomic scope" value="Bacteria"/>
</dbReference>
<keyword evidence="9" id="KW-1185">Reference proteome</keyword>
<keyword evidence="2" id="KW-1003">Cell membrane</keyword>
<accession>A0A0A0JZE6</accession>
<keyword evidence="3 6" id="KW-0812">Transmembrane</keyword>
<evidence type="ECO:0000313" key="9">
    <source>
        <dbReference type="Proteomes" id="UP000030013"/>
    </source>
</evidence>